<sequence length="332" mass="38384">MTSKNKMLTVKELKSRTDDNEMDLSLLGIKKIPVKEIATVRKANVLDLSCNRIVQLPDEFCTTLQYLVKLDLSKNLITDLPADVYKLQQLKHLDLFQNKLSMIPVGFSRLDNLRWLDLKDNPLDSSYFKIVGDCLDDKQCRQCAINVVTAMKSLASEQERQKQKVLKAEREREQRKHIEEQKQAQQRKLEKQLDKERKRKQWEAEQAKLVQAAKPVLSTEQRHLGNGEVQENAEIAKVLDQKNNRSWISTSFTLLIACTAILVGIYIYCKENATDKACKSYNALLLDIQKLTKPHFKYALEFMKDGFDYSSEKILIFNEWLTGVIQSIISKD</sequence>
<proteinExistence type="predicted"/>
<dbReference type="Pfam" id="PF13855">
    <property type="entry name" value="LRR_8"/>
    <property type="match status" value="1"/>
</dbReference>
<feature type="transmembrane region" description="Helical" evidence="4">
    <location>
        <begin position="247"/>
        <end position="268"/>
    </location>
</feature>
<gene>
    <name evidence="5" type="ORF">CVLEPA_LOCUS14717</name>
</gene>
<evidence type="ECO:0008006" key="7">
    <source>
        <dbReference type="Google" id="ProtNLM"/>
    </source>
</evidence>
<dbReference type="InterPro" id="IPR001611">
    <property type="entry name" value="Leu-rich_rpt"/>
</dbReference>
<evidence type="ECO:0000256" key="3">
    <source>
        <dbReference type="SAM" id="MobiDB-lite"/>
    </source>
</evidence>
<evidence type="ECO:0000313" key="5">
    <source>
        <dbReference type="EMBL" id="CAK8683672.1"/>
    </source>
</evidence>
<keyword evidence="1" id="KW-0433">Leucine-rich repeat</keyword>
<feature type="region of interest" description="Disordered" evidence="3">
    <location>
        <begin position="168"/>
        <end position="197"/>
    </location>
</feature>
<dbReference type="SMART" id="SM00369">
    <property type="entry name" value="LRR_TYP"/>
    <property type="match status" value="3"/>
</dbReference>
<dbReference type="EMBL" id="CAWYQH010000097">
    <property type="protein sequence ID" value="CAK8683672.1"/>
    <property type="molecule type" value="Genomic_DNA"/>
</dbReference>
<keyword evidence="4" id="KW-0812">Transmembrane</keyword>
<keyword evidence="4" id="KW-1133">Transmembrane helix</keyword>
<dbReference type="InterPro" id="IPR003591">
    <property type="entry name" value="Leu-rich_rpt_typical-subtyp"/>
</dbReference>
<dbReference type="PANTHER" id="PTHR48051:SF1">
    <property type="entry name" value="RAS SUPPRESSOR PROTEIN 1"/>
    <property type="match status" value="1"/>
</dbReference>
<comment type="caution">
    <text evidence="5">The sequence shown here is derived from an EMBL/GenBank/DDBJ whole genome shotgun (WGS) entry which is preliminary data.</text>
</comment>
<keyword evidence="6" id="KW-1185">Reference proteome</keyword>
<evidence type="ECO:0000256" key="1">
    <source>
        <dbReference type="ARBA" id="ARBA00022614"/>
    </source>
</evidence>
<dbReference type="InterPro" id="IPR032675">
    <property type="entry name" value="LRR_dom_sf"/>
</dbReference>
<dbReference type="SUPFAM" id="SSF52058">
    <property type="entry name" value="L domain-like"/>
    <property type="match status" value="1"/>
</dbReference>
<keyword evidence="4" id="KW-0472">Membrane</keyword>
<dbReference type="InterPro" id="IPR050216">
    <property type="entry name" value="LRR_domain-containing"/>
</dbReference>
<evidence type="ECO:0000256" key="4">
    <source>
        <dbReference type="SAM" id="Phobius"/>
    </source>
</evidence>
<dbReference type="PANTHER" id="PTHR48051">
    <property type="match status" value="1"/>
</dbReference>
<name>A0ABP0FVQ5_CLALP</name>
<reference evidence="5 6" key="1">
    <citation type="submission" date="2024-02" db="EMBL/GenBank/DDBJ databases">
        <authorList>
            <person name="Daric V."/>
            <person name="Darras S."/>
        </authorList>
    </citation>
    <scope>NUCLEOTIDE SEQUENCE [LARGE SCALE GENOMIC DNA]</scope>
</reference>
<dbReference type="Proteomes" id="UP001642483">
    <property type="component" value="Unassembled WGS sequence"/>
</dbReference>
<keyword evidence="2" id="KW-0677">Repeat</keyword>
<protein>
    <recommendedName>
        <fullName evidence="7">Leucine-rich repeat-containing protein 59</fullName>
    </recommendedName>
</protein>
<organism evidence="5 6">
    <name type="scientific">Clavelina lepadiformis</name>
    <name type="common">Light-bulb sea squirt</name>
    <name type="synonym">Ascidia lepadiformis</name>
    <dbReference type="NCBI Taxonomy" id="159417"/>
    <lineage>
        <taxon>Eukaryota</taxon>
        <taxon>Metazoa</taxon>
        <taxon>Chordata</taxon>
        <taxon>Tunicata</taxon>
        <taxon>Ascidiacea</taxon>
        <taxon>Aplousobranchia</taxon>
        <taxon>Clavelinidae</taxon>
        <taxon>Clavelina</taxon>
    </lineage>
</organism>
<accession>A0ABP0FVQ5</accession>
<evidence type="ECO:0000256" key="2">
    <source>
        <dbReference type="ARBA" id="ARBA00022737"/>
    </source>
</evidence>
<dbReference type="Gene3D" id="3.80.10.10">
    <property type="entry name" value="Ribonuclease Inhibitor"/>
    <property type="match status" value="1"/>
</dbReference>
<evidence type="ECO:0000313" key="6">
    <source>
        <dbReference type="Proteomes" id="UP001642483"/>
    </source>
</evidence>